<feature type="binding site" evidence="9">
    <location>
        <position position="67"/>
    </location>
    <ligand>
        <name>L-glutamine</name>
        <dbReference type="ChEBI" id="CHEBI:58359"/>
    </ligand>
</feature>
<dbReference type="InterPro" id="IPR014729">
    <property type="entry name" value="Rossmann-like_a/b/a_fold"/>
</dbReference>
<proteinExistence type="inferred from homology"/>
<evidence type="ECO:0000256" key="7">
    <source>
        <dbReference type="ARBA" id="ARBA00023146"/>
    </source>
</evidence>
<comment type="similarity">
    <text evidence="1 9 10">Belongs to the class-I aminoacyl-tRNA synthetase family.</text>
</comment>
<keyword evidence="6 9" id="KW-0648">Protein biosynthesis</keyword>
<dbReference type="HAMAP" id="MF_00126">
    <property type="entry name" value="Gln_tRNA_synth"/>
    <property type="match status" value="1"/>
</dbReference>
<dbReference type="AlphaFoldDB" id="A0A432ZIH2"/>
<dbReference type="EMBL" id="PIQF01000001">
    <property type="protein sequence ID" value="RUO77761.1"/>
    <property type="molecule type" value="Genomic_DNA"/>
</dbReference>
<reference evidence="14 15" key="1">
    <citation type="journal article" date="2011" name="Front. Microbiol.">
        <title>Genomic signatures of strain selection and enhancement in Bacillus atrophaeus var. globigii, a historical biowarfare simulant.</title>
        <authorList>
            <person name="Gibbons H.S."/>
            <person name="Broomall S.M."/>
            <person name="McNew L.A."/>
            <person name="Daligault H."/>
            <person name="Chapman C."/>
            <person name="Bruce D."/>
            <person name="Karavis M."/>
            <person name="Krepps M."/>
            <person name="McGregor P.A."/>
            <person name="Hong C."/>
            <person name="Park K.H."/>
            <person name="Akmal A."/>
            <person name="Feldman A."/>
            <person name="Lin J.S."/>
            <person name="Chang W.E."/>
            <person name="Higgs B.W."/>
            <person name="Demirev P."/>
            <person name="Lindquist J."/>
            <person name="Liem A."/>
            <person name="Fochler E."/>
            <person name="Read T.D."/>
            <person name="Tapia R."/>
            <person name="Johnson S."/>
            <person name="Bishop-Lilly K.A."/>
            <person name="Detter C."/>
            <person name="Han C."/>
            <person name="Sozhamannan S."/>
            <person name="Rosenzweig C.N."/>
            <person name="Skowronski E.W."/>
        </authorList>
    </citation>
    <scope>NUCLEOTIDE SEQUENCE [LARGE SCALE GENOMIC DNA]</scope>
    <source>
        <strain evidence="14 15">CL-SP19</strain>
    </source>
</reference>
<dbReference type="CDD" id="cd00807">
    <property type="entry name" value="GlnRS_core"/>
    <property type="match status" value="1"/>
</dbReference>
<accession>A0A432ZIH2</accession>
<evidence type="ECO:0000256" key="10">
    <source>
        <dbReference type="RuleBase" id="RU363037"/>
    </source>
</evidence>
<sequence>MADTEHRPSNFIRQIIDKDLASGKHTQVHTRFPPEPNGFLHIGHAKSIVLNFGIAEDYQGSCNLRFDDTNPLKEKVDYVESIKKDVAWLGYGWEGEPRYSSNYFEQLHAYAVELIEKGLAYVDFSDKDVMREMRGTLKEPGVNSQYRDTSVEENLELFQRMTAGEFQEGECSLRAKIDMSSPFMCMRDPVIYRVRFAHHHQTGDKWCVYPMYDFTHCISDALEGITHSLCTLEFQDNRRLYDWVLDNISIDCHPQQIEFSRLNLQYAVMSKRIINTLVEEGKVTGWDDPRVPSIAGLRRRGYTPASIREFCRRIGVTKMDNQVEMSMLEACIRDDLNENAPRAMAVMEPIKLVIDNYPAAETELLDAPNHPNNPDMGSRQVTFSKELYIEREDFRESANKKFKRLVLDKEVRLRNAYVVRADRVEKDSDGNVTTVYCTYDPDTLGKDPADGRKVKGVIHWVSAETAKAAEFRVYDRLFQVPNPAAEEELFSTLNPESLILKKGYVEANLAAAEVQQAFQFERLGYYCLDQDAEKEGRLIFNQTVGLRDSWAKIEQQQAAE</sequence>
<evidence type="ECO:0000256" key="4">
    <source>
        <dbReference type="ARBA" id="ARBA00022741"/>
    </source>
</evidence>
<dbReference type="InterPro" id="IPR004514">
    <property type="entry name" value="Gln-tRNA-synth"/>
</dbReference>
<dbReference type="PROSITE" id="PS00178">
    <property type="entry name" value="AA_TRNA_LIGASE_I"/>
    <property type="match status" value="1"/>
</dbReference>
<feature type="domain" description="Glutamyl/glutaminyl-tRNA synthetase class Ib catalytic" evidence="11">
    <location>
        <begin position="27"/>
        <end position="337"/>
    </location>
</feature>
<dbReference type="SUPFAM" id="SSF50715">
    <property type="entry name" value="Ribosomal protein L25-like"/>
    <property type="match status" value="1"/>
</dbReference>
<dbReference type="SUPFAM" id="SSF52374">
    <property type="entry name" value="Nucleotidylyl transferase"/>
    <property type="match status" value="1"/>
</dbReference>
<comment type="subcellular location">
    <subcellularLocation>
        <location evidence="9">Cytoplasm</location>
    </subcellularLocation>
</comment>
<evidence type="ECO:0000256" key="2">
    <source>
        <dbReference type="ARBA" id="ARBA00022490"/>
    </source>
</evidence>
<dbReference type="Gene3D" id="2.40.240.10">
    <property type="entry name" value="Ribosomal Protein L25, Chain P"/>
    <property type="match status" value="2"/>
</dbReference>
<dbReference type="PANTHER" id="PTHR43097">
    <property type="entry name" value="GLUTAMINE-TRNA LIGASE"/>
    <property type="match status" value="1"/>
</dbReference>
<dbReference type="FunFam" id="1.10.1160.10:FF:000001">
    <property type="entry name" value="Glutamine--tRNA ligase"/>
    <property type="match status" value="1"/>
</dbReference>
<feature type="binding site" evidence="9">
    <location>
        <begin position="261"/>
        <end position="262"/>
    </location>
    <ligand>
        <name>ATP</name>
        <dbReference type="ChEBI" id="CHEBI:30616"/>
    </ligand>
</feature>
<feature type="binding site" evidence="9">
    <location>
        <begin position="35"/>
        <end position="37"/>
    </location>
    <ligand>
        <name>ATP</name>
        <dbReference type="ChEBI" id="CHEBI:30616"/>
    </ligand>
</feature>
<protein>
    <recommendedName>
        <fullName evidence="9">Glutamine--tRNA ligase</fullName>
        <ecNumber evidence="9">6.1.1.18</ecNumber>
    </recommendedName>
    <alternativeName>
        <fullName evidence="9">Glutaminyl-tRNA synthetase</fullName>
        <shortName evidence="9">GlnRS</shortName>
    </alternativeName>
</protein>
<comment type="caution">
    <text evidence="14">The sequence shown here is derived from an EMBL/GenBank/DDBJ whole genome shotgun (WGS) entry which is preliminary data.</text>
</comment>
<dbReference type="GO" id="GO:0005829">
    <property type="term" value="C:cytosol"/>
    <property type="evidence" value="ECO:0007669"/>
    <property type="project" value="TreeGrafter"/>
</dbReference>
<dbReference type="PRINTS" id="PR00987">
    <property type="entry name" value="TRNASYNTHGLU"/>
</dbReference>
<dbReference type="InterPro" id="IPR011035">
    <property type="entry name" value="Ribosomal_bL25/Gln-tRNA_synth"/>
</dbReference>
<dbReference type="GO" id="GO:0006424">
    <property type="term" value="P:glutamyl-tRNA aminoacylation"/>
    <property type="evidence" value="ECO:0007669"/>
    <property type="project" value="UniProtKB-UniRule"/>
</dbReference>
<dbReference type="Pfam" id="PF00749">
    <property type="entry name" value="tRNA-synt_1c"/>
    <property type="match status" value="1"/>
</dbReference>
<dbReference type="Proteomes" id="UP000287908">
    <property type="component" value="Unassembled WGS sequence"/>
</dbReference>
<dbReference type="NCBIfam" id="NF011291">
    <property type="entry name" value="PRK14703.1"/>
    <property type="match status" value="1"/>
</dbReference>
<evidence type="ECO:0000259" key="12">
    <source>
        <dbReference type="Pfam" id="PF03950"/>
    </source>
</evidence>
<keyword evidence="4 9" id="KW-0547">Nucleotide-binding</keyword>
<evidence type="ECO:0000256" key="8">
    <source>
        <dbReference type="ARBA" id="ARBA00048270"/>
    </source>
</evidence>
<dbReference type="InterPro" id="IPR020056">
    <property type="entry name" value="Rbsml_bL25/Gln-tRNA_synth_N"/>
</dbReference>
<evidence type="ECO:0000256" key="6">
    <source>
        <dbReference type="ARBA" id="ARBA00022917"/>
    </source>
</evidence>
<organism evidence="14 15">
    <name type="scientific">Idiomarina seosinensis</name>
    <dbReference type="NCBI Taxonomy" id="281739"/>
    <lineage>
        <taxon>Bacteria</taxon>
        <taxon>Pseudomonadati</taxon>
        <taxon>Pseudomonadota</taxon>
        <taxon>Gammaproteobacteria</taxon>
        <taxon>Alteromonadales</taxon>
        <taxon>Idiomarinaceae</taxon>
        <taxon>Idiomarina</taxon>
    </lineage>
</organism>
<dbReference type="OrthoDB" id="9801560at2"/>
<dbReference type="InterPro" id="IPR001412">
    <property type="entry name" value="aa-tRNA-synth_I_CS"/>
</dbReference>
<feature type="short sequence motif" description="'KMSKS' region" evidence="9">
    <location>
        <begin position="268"/>
        <end position="272"/>
    </location>
</feature>
<dbReference type="InterPro" id="IPR050132">
    <property type="entry name" value="Gln/Glu-tRNA_Ligase"/>
</dbReference>
<dbReference type="InterPro" id="IPR000924">
    <property type="entry name" value="Glu/Gln-tRNA-synth"/>
</dbReference>
<dbReference type="FunFam" id="2.40.240.10:FF:000001">
    <property type="entry name" value="Glutamine--tRNA ligase"/>
    <property type="match status" value="1"/>
</dbReference>
<comment type="catalytic activity">
    <reaction evidence="8 9">
        <text>tRNA(Gln) + L-glutamine + ATP = L-glutaminyl-tRNA(Gln) + AMP + diphosphate</text>
        <dbReference type="Rhea" id="RHEA:20121"/>
        <dbReference type="Rhea" id="RHEA-COMP:9662"/>
        <dbReference type="Rhea" id="RHEA-COMP:9681"/>
        <dbReference type="ChEBI" id="CHEBI:30616"/>
        <dbReference type="ChEBI" id="CHEBI:33019"/>
        <dbReference type="ChEBI" id="CHEBI:58359"/>
        <dbReference type="ChEBI" id="CHEBI:78442"/>
        <dbReference type="ChEBI" id="CHEBI:78521"/>
        <dbReference type="ChEBI" id="CHEBI:456215"/>
        <dbReference type="EC" id="6.1.1.18"/>
    </reaction>
</comment>
<name>A0A432ZIH2_9GAMM</name>
<dbReference type="EC" id="6.1.1.18" evidence="9"/>
<dbReference type="PANTHER" id="PTHR43097:SF5">
    <property type="entry name" value="GLUTAMATE--TRNA LIGASE"/>
    <property type="match status" value="1"/>
</dbReference>
<dbReference type="NCBIfam" id="TIGR00440">
    <property type="entry name" value="glnS"/>
    <property type="match status" value="1"/>
</dbReference>
<dbReference type="FunFam" id="3.90.800.10:FF:000001">
    <property type="entry name" value="Glutamine--tRNA ligase"/>
    <property type="match status" value="1"/>
</dbReference>
<dbReference type="GO" id="GO:0005524">
    <property type="term" value="F:ATP binding"/>
    <property type="evidence" value="ECO:0007669"/>
    <property type="project" value="UniProtKB-UniRule"/>
</dbReference>
<feature type="binding site" evidence="9">
    <location>
        <begin position="41"/>
        <end position="47"/>
    </location>
    <ligand>
        <name>ATP</name>
        <dbReference type="ChEBI" id="CHEBI:30616"/>
    </ligand>
</feature>
<evidence type="ECO:0000256" key="9">
    <source>
        <dbReference type="HAMAP-Rule" id="MF_00126"/>
    </source>
</evidence>
<evidence type="ECO:0000313" key="15">
    <source>
        <dbReference type="Proteomes" id="UP000287908"/>
    </source>
</evidence>
<evidence type="ECO:0000313" key="14">
    <source>
        <dbReference type="EMBL" id="RUO77761.1"/>
    </source>
</evidence>
<dbReference type="InterPro" id="IPR020059">
    <property type="entry name" value="Glu/Gln-tRNA-synth_Ib_codon-bd"/>
</dbReference>
<comment type="subunit">
    <text evidence="9">Monomer.</text>
</comment>
<dbReference type="Pfam" id="PF03950">
    <property type="entry name" value="tRNA-synt_1c_C"/>
    <property type="match status" value="1"/>
</dbReference>
<dbReference type="Pfam" id="PF20974">
    <property type="entry name" value="tRNA-synt_1c_C2"/>
    <property type="match status" value="1"/>
</dbReference>
<keyword evidence="15" id="KW-1185">Reference proteome</keyword>
<dbReference type="FunFam" id="3.40.50.620:FF:000037">
    <property type="entry name" value="Glutamine--tRNA ligase cytoplasmic"/>
    <property type="match status" value="1"/>
</dbReference>
<dbReference type="GO" id="GO:0004819">
    <property type="term" value="F:glutamine-tRNA ligase activity"/>
    <property type="evidence" value="ECO:0007669"/>
    <property type="project" value="UniProtKB-UniRule"/>
</dbReference>
<gene>
    <name evidence="9" type="primary">glnS</name>
    <name evidence="14" type="ORF">CWI81_04595</name>
</gene>
<evidence type="ECO:0000256" key="5">
    <source>
        <dbReference type="ARBA" id="ARBA00022840"/>
    </source>
</evidence>
<dbReference type="RefSeq" id="WP_126784042.1">
    <property type="nucleotide sequence ID" value="NZ_PIQF01000001.1"/>
</dbReference>
<feature type="binding site" evidence="9">
    <location>
        <position position="231"/>
    </location>
    <ligand>
        <name>ATP</name>
        <dbReference type="ChEBI" id="CHEBI:30616"/>
    </ligand>
</feature>
<keyword evidence="3 9" id="KW-0436">Ligase</keyword>
<evidence type="ECO:0000256" key="3">
    <source>
        <dbReference type="ARBA" id="ARBA00022598"/>
    </source>
</evidence>
<keyword evidence="7 9" id="KW-0030">Aminoacyl-tRNA synthetase</keyword>
<evidence type="ECO:0000256" key="1">
    <source>
        <dbReference type="ARBA" id="ARBA00005594"/>
    </source>
</evidence>
<feature type="binding site" evidence="9">
    <location>
        <begin position="269"/>
        <end position="271"/>
    </location>
    <ligand>
        <name>ATP</name>
        <dbReference type="ChEBI" id="CHEBI:30616"/>
    </ligand>
</feature>
<dbReference type="InterPro" id="IPR020058">
    <property type="entry name" value="Glu/Gln-tRNA-synth_Ib_cat-dom"/>
</dbReference>
<evidence type="ECO:0000259" key="11">
    <source>
        <dbReference type="Pfam" id="PF00749"/>
    </source>
</evidence>
<dbReference type="InterPro" id="IPR049437">
    <property type="entry name" value="tRNA-synt_1c_C2"/>
</dbReference>
<evidence type="ECO:0000259" key="13">
    <source>
        <dbReference type="Pfam" id="PF20974"/>
    </source>
</evidence>
<feature type="binding site" evidence="9">
    <location>
        <position position="212"/>
    </location>
    <ligand>
        <name>L-glutamine</name>
        <dbReference type="ChEBI" id="CHEBI:58359"/>
    </ligand>
</feature>
<feature type="domain" description="tRNA synthetases class I (E and Q) anti-codon binding" evidence="13">
    <location>
        <begin position="457"/>
        <end position="529"/>
    </location>
</feature>
<comment type="caution">
    <text evidence="9">Lacks conserved residue(s) required for the propagation of feature annotation.</text>
</comment>
<feature type="short sequence motif" description="'HIGH' region" evidence="9">
    <location>
        <begin position="34"/>
        <end position="44"/>
    </location>
</feature>
<keyword evidence="5 9" id="KW-0067">ATP-binding</keyword>
<dbReference type="GO" id="GO:0006425">
    <property type="term" value="P:glutaminyl-tRNA aminoacylation"/>
    <property type="evidence" value="ECO:0007669"/>
    <property type="project" value="UniProtKB-UniRule"/>
</dbReference>
<keyword evidence="2 9" id="KW-0963">Cytoplasm</keyword>
<dbReference type="InterPro" id="IPR022861">
    <property type="entry name" value="Gln_tRNA_ligase_bac"/>
</dbReference>
<feature type="domain" description="Glutamyl/glutaminyl-tRNA synthetase class Ib anti-codon binding" evidence="12">
    <location>
        <begin position="340"/>
        <end position="440"/>
    </location>
</feature>
<dbReference type="Gene3D" id="3.40.50.620">
    <property type="entry name" value="HUPs"/>
    <property type="match status" value="1"/>
</dbReference>